<evidence type="ECO:0000256" key="7">
    <source>
        <dbReference type="ARBA" id="ARBA00023224"/>
    </source>
</evidence>
<reference evidence="10" key="2">
    <citation type="submission" date="2025-09" db="UniProtKB">
        <authorList>
            <consortium name="Ensembl"/>
        </authorList>
    </citation>
    <scope>IDENTIFICATION</scope>
</reference>
<feature type="transmembrane region" description="Helical" evidence="8">
    <location>
        <begin position="194"/>
        <end position="217"/>
    </location>
</feature>
<dbReference type="Proteomes" id="UP000257200">
    <property type="component" value="Unplaced"/>
</dbReference>
<organism evidence="10 11">
    <name type="scientific">Acanthochromis polyacanthus</name>
    <name type="common">spiny chromis</name>
    <dbReference type="NCBI Taxonomy" id="80966"/>
    <lineage>
        <taxon>Eukaryota</taxon>
        <taxon>Metazoa</taxon>
        <taxon>Chordata</taxon>
        <taxon>Craniata</taxon>
        <taxon>Vertebrata</taxon>
        <taxon>Euteleostomi</taxon>
        <taxon>Actinopterygii</taxon>
        <taxon>Neopterygii</taxon>
        <taxon>Teleostei</taxon>
        <taxon>Neoteleostei</taxon>
        <taxon>Acanthomorphata</taxon>
        <taxon>Ovalentaria</taxon>
        <taxon>Pomacentridae</taxon>
        <taxon>Acanthochromis</taxon>
    </lineage>
</organism>
<dbReference type="PRINTS" id="PR00245">
    <property type="entry name" value="OLFACTORYR"/>
</dbReference>
<name>A0A3Q1H6V2_9TELE</name>
<dbReference type="GeneTree" id="ENSGT01150000286905"/>
<evidence type="ECO:0000313" key="10">
    <source>
        <dbReference type="Ensembl" id="ENSAPOP00000024625.1"/>
    </source>
</evidence>
<evidence type="ECO:0000256" key="5">
    <source>
        <dbReference type="ARBA" id="ARBA00022989"/>
    </source>
</evidence>
<dbReference type="PANTHER" id="PTHR26450:SF391">
    <property type="entry name" value="ODORANT RECEPTOR-RELATED"/>
    <property type="match status" value="1"/>
</dbReference>
<comment type="subcellular location">
    <subcellularLocation>
        <location evidence="1">Membrane</location>
        <topology evidence="1">Multi-pass membrane protein</topology>
    </subcellularLocation>
</comment>
<evidence type="ECO:0000256" key="4">
    <source>
        <dbReference type="ARBA" id="ARBA00022725"/>
    </source>
</evidence>
<dbReference type="InterPro" id="IPR017452">
    <property type="entry name" value="GPCR_Rhodpsn_7TM"/>
</dbReference>
<dbReference type="PROSITE" id="PS50262">
    <property type="entry name" value="G_PROTEIN_RECEP_F1_2"/>
    <property type="match status" value="1"/>
</dbReference>
<dbReference type="InterPro" id="IPR000276">
    <property type="entry name" value="GPCR_Rhodpsn"/>
</dbReference>
<keyword evidence="4" id="KW-0552">Olfaction</keyword>
<feature type="transmembrane region" description="Helical" evidence="8">
    <location>
        <begin position="131"/>
        <end position="154"/>
    </location>
</feature>
<feature type="transmembrane region" description="Helical" evidence="8">
    <location>
        <begin position="229"/>
        <end position="250"/>
    </location>
</feature>
<dbReference type="Ensembl" id="ENSAPOT00000008275.1">
    <property type="protein sequence ID" value="ENSAPOP00000024625.1"/>
    <property type="gene ID" value="ENSAPOG00000007184.1"/>
</dbReference>
<feature type="domain" description="G-protein coupled receptors family 1 profile" evidence="9">
    <location>
        <begin position="31"/>
        <end position="280"/>
    </location>
</feature>
<dbReference type="InParanoid" id="A0A3Q1H6V2"/>
<dbReference type="GO" id="GO:0004930">
    <property type="term" value="F:G protein-coupled receptor activity"/>
    <property type="evidence" value="ECO:0007669"/>
    <property type="project" value="InterPro"/>
</dbReference>
<dbReference type="InterPro" id="IPR000725">
    <property type="entry name" value="Olfact_rcpt"/>
</dbReference>
<evidence type="ECO:0000259" key="9">
    <source>
        <dbReference type="PROSITE" id="PS50262"/>
    </source>
</evidence>
<keyword evidence="11" id="KW-1185">Reference proteome</keyword>
<proteinExistence type="predicted"/>
<evidence type="ECO:0000256" key="8">
    <source>
        <dbReference type="SAM" id="Phobius"/>
    </source>
</evidence>
<dbReference type="PANTHER" id="PTHR26450">
    <property type="entry name" value="OLFACTORY RECEPTOR 56B1-RELATED"/>
    <property type="match status" value="1"/>
</dbReference>
<dbReference type="InterPro" id="IPR050402">
    <property type="entry name" value="OR51/52/56-like"/>
</dbReference>
<keyword evidence="3 8" id="KW-0812">Transmembrane</keyword>
<evidence type="ECO:0000256" key="6">
    <source>
        <dbReference type="ARBA" id="ARBA00023136"/>
    </source>
</evidence>
<dbReference type="Pfam" id="PF13853">
    <property type="entry name" value="7tm_4"/>
    <property type="match status" value="1"/>
</dbReference>
<reference evidence="10" key="1">
    <citation type="submission" date="2025-08" db="UniProtKB">
        <authorList>
            <consortium name="Ensembl"/>
        </authorList>
    </citation>
    <scope>IDENTIFICATION</scope>
</reference>
<dbReference type="Gene3D" id="1.20.1070.10">
    <property type="entry name" value="Rhodopsin 7-helix transmembrane proteins"/>
    <property type="match status" value="1"/>
</dbReference>
<keyword evidence="5 8" id="KW-1133">Transmembrane helix</keyword>
<keyword evidence="2" id="KW-0716">Sensory transduction</keyword>
<sequence>HFVLDGFFELGALRPVLFVPFSIMFAMSLSANSLLLYVVASHRSLHSPMCILIAGMACVDLSLPLFFVPNMLLSFLFDWRSISLIGCLLQMHLIHFVGAFQSTLLVWMAIDRYFAICTPLSYRDRMALPRFLKFMIPCLIRNFTMNTLMVGLAGRLAFCGGNVMNHCFCEHMALVNLACGSTAVNNLVGLLTLFLIPVADFILITISYVVIFGSVLHSGKSGTKALRTCVTHIVVMVVSLMVALIAFLSYRIRNSLPAAVRVFFSTMYLLFPSCFNPIIYGIRTTEI</sequence>
<evidence type="ECO:0000256" key="2">
    <source>
        <dbReference type="ARBA" id="ARBA00022606"/>
    </source>
</evidence>
<keyword evidence="6 8" id="KW-0472">Membrane</keyword>
<dbReference type="AlphaFoldDB" id="A0A3Q1H6V2"/>
<accession>A0A3Q1H6V2</accession>
<dbReference type="GO" id="GO:0005886">
    <property type="term" value="C:plasma membrane"/>
    <property type="evidence" value="ECO:0007669"/>
    <property type="project" value="TreeGrafter"/>
</dbReference>
<dbReference type="GO" id="GO:0004984">
    <property type="term" value="F:olfactory receptor activity"/>
    <property type="evidence" value="ECO:0007669"/>
    <property type="project" value="InterPro"/>
</dbReference>
<dbReference type="PRINTS" id="PR00237">
    <property type="entry name" value="GPCRRHODOPSN"/>
</dbReference>
<dbReference type="STRING" id="80966.ENSAPOP00000024625"/>
<feature type="transmembrane region" description="Helical" evidence="8">
    <location>
        <begin position="17"/>
        <end position="39"/>
    </location>
</feature>
<evidence type="ECO:0000256" key="1">
    <source>
        <dbReference type="ARBA" id="ARBA00004141"/>
    </source>
</evidence>
<feature type="transmembrane region" description="Helical" evidence="8">
    <location>
        <begin position="89"/>
        <end position="110"/>
    </location>
</feature>
<evidence type="ECO:0000313" key="11">
    <source>
        <dbReference type="Proteomes" id="UP000257200"/>
    </source>
</evidence>
<feature type="transmembrane region" description="Helical" evidence="8">
    <location>
        <begin position="262"/>
        <end position="282"/>
    </location>
</feature>
<keyword evidence="7" id="KW-0807">Transducer</keyword>
<evidence type="ECO:0000256" key="3">
    <source>
        <dbReference type="ARBA" id="ARBA00022692"/>
    </source>
</evidence>
<protein>
    <recommendedName>
        <fullName evidence="9">G-protein coupled receptors family 1 profile domain-containing protein</fullName>
    </recommendedName>
</protein>
<feature type="transmembrane region" description="Helical" evidence="8">
    <location>
        <begin position="51"/>
        <end position="77"/>
    </location>
</feature>
<dbReference type="SUPFAM" id="SSF81321">
    <property type="entry name" value="Family A G protein-coupled receptor-like"/>
    <property type="match status" value="1"/>
</dbReference>